<dbReference type="InterPro" id="IPR025312">
    <property type="entry name" value="DUF4216"/>
</dbReference>
<sequence length="250" mass="28974">LKENGDGRITSGLLALARRPDPRAYCHNGYIMNGFRFRTMKSELGLKTQNSGVVVKSDEHTGNVDYYEKIRKILEIQYLDNNSIILFQCDWFDVPTQDRSQCRGYKRDEYGFICVAVTRLYYTNDPFILGSQAQSVYYVKHDQNENWHAAVRVRPRNSFDLPEQEDETEPYQLIDLVERGKVDLQTESDNDVIKIQREDIDGVSVDAPSLSNEEEVHLEAFDESDHENGDDFSADEEYLSDEFDEIEDDD</sequence>
<dbReference type="EMBL" id="MJEQ01000952">
    <property type="protein sequence ID" value="OIT33057.1"/>
    <property type="molecule type" value="Genomic_DNA"/>
</dbReference>
<proteinExistence type="predicted"/>
<dbReference type="Gramene" id="OIT33057">
    <property type="protein sequence ID" value="OIT33057"/>
    <property type="gene ID" value="A4A49_57788"/>
</dbReference>
<name>A0A314KVP4_NICAT</name>
<dbReference type="PANTHER" id="PTHR48258:SF7">
    <property type="entry name" value="DUF4216 DOMAIN-CONTAINING PROTEIN"/>
    <property type="match status" value="1"/>
</dbReference>
<feature type="non-terminal residue" evidence="3">
    <location>
        <position position="250"/>
    </location>
</feature>
<protein>
    <recommendedName>
        <fullName evidence="2">DUF4216 domain-containing protein</fullName>
    </recommendedName>
</protein>
<keyword evidence="4" id="KW-1185">Reference proteome</keyword>
<feature type="domain" description="DUF4216" evidence="2">
    <location>
        <begin position="74"/>
        <end position="149"/>
    </location>
</feature>
<feature type="region of interest" description="Disordered" evidence="1">
    <location>
        <begin position="204"/>
        <end position="250"/>
    </location>
</feature>
<organism evidence="3 4">
    <name type="scientific">Nicotiana attenuata</name>
    <name type="common">Coyote tobacco</name>
    <dbReference type="NCBI Taxonomy" id="49451"/>
    <lineage>
        <taxon>Eukaryota</taxon>
        <taxon>Viridiplantae</taxon>
        <taxon>Streptophyta</taxon>
        <taxon>Embryophyta</taxon>
        <taxon>Tracheophyta</taxon>
        <taxon>Spermatophyta</taxon>
        <taxon>Magnoliopsida</taxon>
        <taxon>eudicotyledons</taxon>
        <taxon>Gunneridae</taxon>
        <taxon>Pentapetalae</taxon>
        <taxon>asterids</taxon>
        <taxon>lamiids</taxon>
        <taxon>Solanales</taxon>
        <taxon>Solanaceae</taxon>
        <taxon>Nicotianoideae</taxon>
        <taxon>Nicotianeae</taxon>
        <taxon>Nicotiana</taxon>
    </lineage>
</organism>
<evidence type="ECO:0000313" key="3">
    <source>
        <dbReference type="EMBL" id="OIT33057.1"/>
    </source>
</evidence>
<evidence type="ECO:0000313" key="4">
    <source>
        <dbReference type="Proteomes" id="UP000187609"/>
    </source>
</evidence>
<evidence type="ECO:0000256" key="1">
    <source>
        <dbReference type="SAM" id="MobiDB-lite"/>
    </source>
</evidence>
<comment type="caution">
    <text evidence="3">The sequence shown here is derived from an EMBL/GenBank/DDBJ whole genome shotgun (WGS) entry which is preliminary data.</text>
</comment>
<feature type="non-terminal residue" evidence="3">
    <location>
        <position position="1"/>
    </location>
</feature>
<evidence type="ECO:0000259" key="2">
    <source>
        <dbReference type="Pfam" id="PF13952"/>
    </source>
</evidence>
<dbReference type="PANTHER" id="PTHR48258">
    <property type="entry name" value="DUF4218 DOMAIN-CONTAINING PROTEIN-RELATED"/>
    <property type="match status" value="1"/>
</dbReference>
<dbReference type="Proteomes" id="UP000187609">
    <property type="component" value="Unassembled WGS sequence"/>
</dbReference>
<accession>A0A314KVP4</accession>
<dbReference type="AlphaFoldDB" id="A0A314KVP4"/>
<reference evidence="3" key="1">
    <citation type="submission" date="2016-11" db="EMBL/GenBank/DDBJ databases">
        <title>The genome of Nicotiana attenuata.</title>
        <authorList>
            <person name="Xu S."/>
            <person name="Brockmoeller T."/>
            <person name="Gaquerel E."/>
            <person name="Navarro A."/>
            <person name="Kuhl H."/>
            <person name="Gase K."/>
            <person name="Ling Z."/>
            <person name="Zhou W."/>
            <person name="Kreitzer C."/>
            <person name="Stanke M."/>
            <person name="Tang H."/>
            <person name="Lyons E."/>
            <person name="Pandey P."/>
            <person name="Pandey S.P."/>
            <person name="Timmermann B."/>
            <person name="Baldwin I.T."/>
        </authorList>
    </citation>
    <scope>NUCLEOTIDE SEQUENCE [LARGE SCALE GENOMIC DNA]</scope>
    <source>
        <strain evidence="3">UT</strain>
    </source>
</reference>
<gene>
    <name evidence="3" type="ORF">A4A49_57788</name>
</gene>
<feature type="compositionally biased region" description="Acidic residues" evidence="1">
    <location>
        <begin position="221"/>
        <end position="250"/>
    </location>
</feature>
<dbReference type="Pfam" id="PF13952">
    <property type="entry name" value="DUF4216"/>
    <property type="match status" value="1"/>
</dbReference>